<dbReference type="RefSeq" id="WP_186736482.1">
    <property type="nucleotide sequence ID" value="NZ_VFIA01000005.1"/>
</dbReference>
<dbReference type="PANTHER" id="PTHR46193">
    <property type="entry name" value="6-PHOSPHOGLUCONATE PHOSPHATASE"/>
    <property type="match status" value="1"/>
</dbReference>
<dbReference type="Gene3D" id="3.40.50.1000">
    <property type="entry name" value="HAD superfamily/HAD-like"/>
    <property type="match status" value="1"/>
</dbReference>
<evidence type="ECO:0000313" key="6">
    <source>
        <dbReference type="EMBL" id="MBC3790658.1"/>
    </source>
</evidence>
<evidence type="ECO:0000256" key="1">
    <source>
        <dbReference type="ARBA" id="ARBA00001946"/>
    </source>
</evidence>
<dbReference type="PRINTS" id="PR00413">
    <property type="entry name" value="HADHALOGNASE"/>
</dbReference>
<dbReference type="Gene3D" id="1.10.150.240">
    <property type="entry name" value="Putative phosphatase, domain 2"/>
    <property type="match status" value="1"/>
</dbReference>
<keyword evidence="6" id="KW-0378">Hydrolase</keyword>
<sequence length="224" mass="24091">MPARPFAALFDMDGVLVDNTDFHINAWLQFAHRHGFPLTKDQYVANINGRVSADAMAYVFQRPIVGDELATLTEDKEGIYRELYGPHLQPAPGLLPFLDALKVANVKLAVGTSAPVSNVHFTLDGLPLRPYFDTIVDASMIQHGKPNPEIYLTAAEHVGVDPAYCVVFEDAFAGIEAGLRAGMNVIALATTHTRAELADSGAALIVDDFTSLTVDAVRALTTGG</sequence>
<dbReference type="SUPFAM" id="SSF56784">
    <property type="entry name" value="HAD-like"/>
    <property type="match status" value="1"/>
</dbReference>
<dbReference type="InterPro" id="IPR023198">
    <property type="entry name" value="PGP-like_dom2"/>
</dbReference>
<evidence type="ECO:0000256" key="4">
    <source>
        <dbReference type="ARBA" id="ARBA00022842"/>
    </source>
</evidence>
<evidence type="ECO:0000313" key="7">
    <source>
        <dbReference type="Proteomes" id="UP000700732"/>
    </source>
</evidence>
<comment type="caution">
    <text evidence="6">The sequence shown here is derived from an EMBL/GenBank/DDBJ whole genome shotgun (WGS) entry which is preliminary data.</text>
</comment>
<accession>A0ABR6W231</accession>
<dbReference type="InterPro" id="IPR041492">
    <property type="entry name" value="HAD_2"/>
</dbReference>
<keyword evidence="3" id="KW-0479">Metal-binding</keyword>
<dbReference type="InterPro" id="IPR023214">
    <property type="entry name" value="HAD_sf"/>
</dbReference>
<organism evidence="6 7">
    <name type="scientific">Spirosoma utsteinense</name>
    <dbReference type="NCBI Taxonomy" id="2585773"/>
    <lineage>
        <taxon>Bacteria</taxon>
        <taxon>Pseudomonadati</taxon>
        <taxon>Bacteroidota</taxon>
        <taxon>Cytophagia</taxon>
        <taxon>Cytophagales</taxon>
        <taxon>Cytophagaceae</taxon>
        <taxon>Spirosoma</taxon>
    </lineage>
</organism>
<dbReference type="Pfam" id="PF13419">
    <property type="entry name" value="HAD_2"/>
    <property type="match status" value="1"/>
</dbReference>
<evidence type="ECO:0000256" key="2">
    <source>
        <dbReference type="ARBA" id="ARBA00006171"/>
    </source>
</evidence>
<evidence type="ECO:0000256" key="3">
    <source>
        <dbReference type="ARBA" id="ARBA00022723"/>
    </source>
</evidence>
<dbReference type="InterPro" id="IPR036412">
    <property type="entry name" value="HAD-like_sf"/>
</dbReference>
<dbReference type="EMBL" id="VFIA01000005">
    <property type="protein sequence ID" value="MBC3790658.1"/>
    <property type="molecule type" value="Genomic_DNA"/>
</dbReference>
<reference evidence="6 7" key="1">
    <citation type="submission" date="2019-06" db="EMBL/GenBank/DDBJ databases">
        <title>Spirosoma utsteinense sp. nov. isolated from Antarctic ice-free soils.</title>
        <authorList>
            <person name="Tahon G."/>
        </authorList>
    </citation>
    <scope>NUCLEOTIDE SEQUENCE [LARGE SCALE GENOMIC DNA]</scope>
    <source>
        <strain evidence="6 7">LMG 31447</strain>
    </source>
</reference>
<dbReference type="SFLD" id="SFLDS00003">
    <property type="entry name" value="Haloacid_Dehalogenase"/>
    <property type="match status" value="1"/>
</dbReference>
<keyword evidence="7" id="KW-1185">Reference proteome</keyword>
<proteinExistence type="inferred from homology"/>
<keyword evidence="5" id="KW-0119">Carbohydrate metabolism</keyword>
<evidence type="ECO:0000256" key="5">
    <source>
        <dbReference type="ARBA" id="ARBA00023277"/>
    </source>
</evidence>
<protein>
    <submittedName>
        <fullName evidence="6">Beta-phosphoglucomutase family hydrolase</fullName>
    </submittedName>
</protein>
<dbReference type="InterPro" id="IPR006439">
    <property type="entry name" value="HAD-SF_hydro_IA"/>
</dbReference>
<dbReference type="PANTHER" id="PTHR46193:SF18">
    <property type="entry name" value="HEXITOL PHOSPHATASE B"/>
    <property type="match status" value="1"/>
</dbReference>
<dbReference type="SFLD" id="SFLDG01129">
    <property type="entry name" value="C1.5:_HAD__Beta-PGM__Phosphata"/>
    <property type="match status" value="1"/>
</dbReference>
<dbReference type="InterPro" id="IPR051600">
    <property type="entry name" value="Beta-PGM-like"/>
</dbReference>
<dbReference type="Proteomes" id="UP000700732">
    <property type="component" value="Unassembled WGS sequence"/>
</dbReference>
<gene>
    <name evidence="6" type="ORF">FH603_1148</name>
</gene>
<dbReference type="SFLD" id="SFLDG01135">
    <property type="entry name" value="C1.5.6:_HAD__Beta-PGM__Phospha"/>
    <property type="match status" value="1"/>
</dbReference>
<comment type="similarity">
    <text evidence="2">Belongs to the HAD-like hydrolase superfamily. CbbY/CbbZ/Gph/YieH family.</text>
</comment>
<dbReference type="GO" id="GO:0016787">
    <property type="term" value="F:hydrolase activity"/>
    <property type="evidence" value="ECO:0007669"/>
    <property type="project" value="UniProtKB-KW"/>
</dbReference>
<comment type="cofactor">
    <cofactor evidence="1">
        <name>Mg(2+)</name>
        <dbReference type="ChEBI" id="CHEBI:18420"/>
    </cofactor>
</comment>
<keyword evidence="4" id="KW-0460">Magnesium</keyword>
<name>A0ABR6W231_9BACT</name>
<dbReference type="NCBIfam" id="TIGR01509">
    <property type="entry name" value="HAD-SF-IA-v3"/>
    <property type="match status" value="1"/>
</dbReference>